<comment type="caution">
    <text evidence="8">The sequence shown here is derived from an EMBL/GenBank/DDBJ whole genome shotgun (WGS) entry which is preliminary data.</text>
</comment>
<accession>X8AQS1</accession>
<organism evidence="8">
    <name type="scientific">Mycobacterium xenopi 4042</name>
    <dbReference type="NCBI Taxonomy" id="1299334"/>
    <lineage>
        <taxon>Bacteria</taxon>
        <taxon>Bacillati</taxon>
        <taxon>Actinomycetota</taxon>
        <taxon>Actinomycetes</taxon>
        <taxon>Mycobacteriales</taxon>
        <taxon>Mycobacteriaceae</taxon>
        <taxon>Mycobacterium</taxon>
    </lineage>
</organism>
<evidence type="ECO:0000313" key="8">
    <source>
        <dbReference type="EMBL" id="EUA33155.1"/>
    </source>
</evidence>
<dbReference type="GO" id="GO:0005886">
    <property type="term" value="C:plasma membrane"/>
    <property type="evidence" value="ECO:0007669"/>
    <property type="project" value="UniProtKB-SubCell"/>
</dbReference>
<evidence type="ECO:0000256" key="6">
    <source>
        <dbReference type="ARBA" id="ARBA00023288"/>
    </source>
</evidence>
<keyword evidence="2" id="KW-1003">Cell membrane</keyword>
<comment type="subcellular location">
    <subcellularLocation>
        <location evidence="1">Cell membrane</location>
        <topology evidence="1">Lipid-anchor</topology>
    </subcellularLocation>
</comment>
<dbReference type="InterPro" id="IPR032018">
    <property type="entry name" value="LppA/LppB/LprP"/>
</dbReference>
<dbReference type="AlphaFoldDB" id="X8AQS1"/>
<evidence type="ECO:0000256" key="4">
    <source>
        <dbReference type="ARBA" id="ARBA00023136"/>
    </source>
</evidence>
<keyword evidence="5" id="KW-0564">Palmitate</keyword>
<name>X8AQS1_MYCXE</name>
<evidence type="ECO:0000256" key="5">
    <source>
        <dbReference type="ARBA" id="ARBA00023139"/>
    </source>
</evidence>
<evidence type="ECO:0000256" key="3">
    <source>
        <dbReference type="ARBA" id="ARBA00022729"/>
    </source>
</evidence>
<feature type="compositionally biased region" description="Low complexity" evidence="7">
    <location>
        <begin position="71"/>
        <end position="85"/>
    </location>
</feature>
<protein>
    <submittedName>
        <fullName evidence="8">Putative lipoprotein</fullName>
    </submittedName>
</protein>
<gene>
    <name evidence="8" type="ORF">I553_7563</name>
</gene>
<dbReference type="EMBL" id="JAOB01000047">
    <property type="protein sequence ID" value="EUA33155.1"/>
    <property type="molecule type" value="Genomic_DNA"/>
</dbReference>
<reference evidence="8" key="1">
    <citation type="submission" date="2014-01" db="EMBL/GenBank/DDBJ databases">
        <authorList>
            <person name="Brown-Elliot B."/>
            <person name="Wallace R."/>
            <person name="Lenaerts A."/>
            <person name="Ordway D."/>
            <person name="DeGroote M.A."/>
            <person name="Parker T."/>
            <person name="Sizemore C."/>
            <person name="Tallon L.J."/>
            <person name="Sadzewicz L.K."/>
            <person name="Sengamalay N."/>
            <person name="Fraser C.M."/>
            <person name="Hine E."/>
            <person name="Shefchek K.A."/>
            <person name="Das S.P."/>
            <person name="Tettelin H."/>
        </authorList>
    </citation>
    <scope>NUCLEOTIDE SEQUENCE [LARGE SCALE GENOMIC DNA]</scope>
    <source>
        <strain evidence="8">4042</strain>
    </source>
</reference>
<keyword evidence="4" id="KW-0472">Membrane</keyword>
<proteinExistence type="predicted"/>
<feature type="region of interest" description="Disordered" evidence="7">
    <location>
        <begin position="1"/>
        <end position="94"/>
    </location>
</feature>
<evidence type="ECO:0000256" key="1">
    <source>
        <dbReference type="ARBA" id="ARBA00004193"/>
    </source>
</evidence>
<keyword evidence="3" id="KW-0732">Signal</keyword>
<sequence>MIAEGALDGAEATGAGQFGPNPATNPNFTHLGTGPATVPDGHGGTLNLEGAHGHSEYPRQGSNNLPAPLVTTSPPSSPAWAPTQSVVTESDEEIPLPRPLRTYSRRICRDRTNSNRMPRVPALPTDPPTEAAKALEELKSLPSFEDTKEQVQAAMNDITSAATNIIPSITWETPHEGSSENCQRQPYEQADARAYFLPDEVAVRVPVSESQWAQILQAAKEAAAKIGATNVQVMQNQPGIMTCGSPALPEYSSKSGIEATLLSPATPGAAYRETKGRIQAALI</sequence>
<evidence type="ECO:0000256" key="7">
    <source>
        <dbReference type="SAM" id="MobiDB-lite"/>
    </source>
</evidence>
<dbReference type="PATRIC" id="fig|1299334.3.peg.4947"/>
<keyword evidence="6 8" id="KW-0449">Lipoprotein</keyword>
<dbReference type="Pfam" id="PF16708">
    <property type="entry name" value="LppA"/>
    <property type="match status" value="1"/>
</dbReference>
<evidence type="ECO:0000256" key="2">
    <source>
        <dbReference type="ARBA" id="ARBA00022475"/>
    </source>
</evidence>
<dbReference type="Gene3D" id="3.30.2030.20">
    <property type="match status" value="1"/>
</dbReference>